<proteinExistence type="predicted"/>
<dbReference type="RefSeq" id="WP_007200938.1">
    <property type="nucleotide sequence ID" value="NZ_AKKV01000020.1"/>
</dbReference>
<dbReference type="PATRIC" id="fig|1196324.3.peg.852"/>
<dbReference type="EMBL" id="AKKV01000020">
    <property type="protein sequence ID" value="EIT86743.1"/>
    <property type="molecule type" value="Genomic_DNA"/>
</dbReference>
<keyword evidence="2" id="KW-1185">Reference proteome</keyword>
<dbReference type="AlphaFoldDB" id="I8UIT3"/>
<gene>
    <name evidence="1" type="ORF">A374_04194</name>
</gene>
<evidence type="ECO:0000313" key="1">
    <source>
        <dbReference type="EMBL" id="EIT86743.1"/>
    </source>
</evidence>
<sequence length="42" mass="5006">MMTLEFYRNLPDKQCKECGKVMDEQHECYVQECEACLKNDAM</sequence>
<dbReference type="Pfam" id="PF14149">
    <property type="entry name" value="YhfH"/>
    <property type="match status" value="1"/>
</dbReference>
<evidence type="ECO:0008006" key="3">
    <source>
        <dbReference type="Google" id="ProtNLM"/>
    </source>
</evidence>
<organism evidence="1 2">
    <name type="scientific">Fictibacillus macauensis ZFHKF-1</name>
    <dbReference type="NCBI Taxonomy" id="1196324"/>
    <lineage>
        <taxon>Bacteria</taxon>
        <taxon>Bacillati</taxon>
        <taxon>Bacillota</taxon>
        <taxon>Bacilli</taxon>
        <taxon>Bacillales</taxon>
        <taxon>Fictibacillaceae</taxon>
        <taxon>Fictibacillus</taxon>
    </lineage>
</organism>
<reference evidence="1 2" key="1">
    <citation type="journal article" date="2012" name="J. Bacteriol.">
        <title>Genome of Bacillus macauensis ZFHKF-1, a Long-Chain-Forming Bacterium.</title>
        <authorList>
            <person name="Cai L."/>
            <person name="Zhang T."/>
        </authorList>
    </citation>
    <scope>NUCLEOTIDE SEQUENCE [LARGE SCALE GENOMIC DNA]</scope>
    <source>
        <strain evidence="1 2">ZFHKF-1</strain>
    </source>
</reference>
<name>I8UIT3_9BACL</name>
<accession>I8UIT3</accession>
<evidence type="ECO:0000313" key="2">
    <source>
        <dbReference type="Proteomes" id="UP000004080"/>
    </source>
</evidence>
<comment type="caution">
    <text evidence="1">The sequence shown here is derived from an EMBL/GenBank/DDBJ whole genome shotgun (WGS) entry which is preliminary data.</text>
</comment>
<protein>
    <recommendedName>
        <fullName evidence="3">YhfH family protein</fullName>
    </recommendedName>
</protein>
<dbReference type="Proteomes" id="UP000004080">
    <property type="component" value="Unassembled WGS sequence"/>
</dbReference>
<dbReference type="OrthoDB" id="1122256at2"/>
<dbReference type="InterPro" id="IPR025432">
    <property type="entry name" value="YhfH-like"/>
</dbReference>